<dbReference type="AlphaFoldDB" id="A0A194XC85"/>
<feature type="compositionally biased region" description="Polar residues" evidence="1">
    <location>
        <begin position="11"/>
        <end position="21"/>
    </location>
</feature>
<dbReference type="KEGG" id="psco:LY89DRAFT_669063"/>
<feature type="region of interest" description="Disordered" evidence="1">
    <location>
        <begin position="1"/>
        <end position="67"/>
    </location>
</feature>
<proteinExistence type="predicted"/>
<feature type="compositionally biased region" description="Polar residues" evidence="1">
    <location>
        <begin position="28"/>
        <end position="48"/>
    </location>
</feature>
<dbReference type="EMBL" id="KQ947414">
    <property type="protein sequence ID" value="KUJ17774.1"/>
    <property type="molecule type" value="Genomic_DNA"/>
</dbReference>
<gene>
    <name evidence="2" type="ORF">LY89DRAFT_669063</name>
</gene>
<evidence type="ECO:0000313" key="2">
    <source>
        <dbReference type="EMBL" id="KUJ17774.1"/>
    </source>
</evidence>
<feature type="compositionally biased region" description="Basic residues" evidence="1">
    <location>
        <begin position="1"/>
        <end position="10"/>
    </location>
</feature>
<name>A0A194XC85_MOLSC</name>
<organism evidence="2 3">
    <name type="scientific">Mollisia scopiformis</name>
    <name type="common">Conifer needle endophyte fungus</name>
    <name type="synonym">Phialocephala scopiformis</name>
    <dbReference type="NCBI Taxonomy" id="149040"/>
    <lineage>
        <taxon>Eukaryota</taxon>
        <taxon>Fungi</taxon>
        <taxon>Dikarya</taxon>
        <taxon>Ascomycota</taxon>
        <taxon>Pezizomycotina</taxon>
        <taxon>Leotiomycetes</taxon>
        <taxon>Helotiales</taxon>
        <taxon>Mollisiaceae</taxon>
        <taxon>Mollisia</taxon>
    </lineage>
</organism>
<sequence>MSPRHSHKSRSNPMDNRSPAASSKLDTKQSPSATPTRVETSTSNSRTESAYGENSHAWTTSSNNSKPVHTASLRLHSIEHPYPQHENVPQYAEQVIFGVSSLGIYIPPYLERTLVDQHGTEYLYSRIEENVELQYWNFSLSGEQAHWEERDDGLSGDLVGIGAQFDSQTSSAYVSSSRP</sequence>
<dbReference type="RefSeq" id="XP_018072129.1">
    <property type="nucleotide sequence ID" value="XM_018213064.1"/>
</dbReference>
<evidence type="ECO:0000256" key="1">
    <source>
        <dbReference type="SAM" id="MobiDB-lite"/>
    </source>
</evidence>
<reference evidence="2 3" key="1">
    <citation type="submission" date="2015-10" db="EMBL/GenBank/DDBJ databases">
        <title>Full genome of DAOMC 229536 Phialocephala scopiformis, a fungal endophyte of spruce producing the potent anti-insectan compound rugulosin.</title>
        <authorList>
            <consortium name="DOE Joint Genome Institute"/>
            <person name="Walker A.K."/>
            <person name="Frasz S.L."/>
            <person name="Seifert K.A."/>
            <person name="Miller J.D."/>
            <person name="Mondo S.J."/>
            <person name="Labutti K."/>
            <person name="Lipzen A."/>
            <person name="Dockter R."/>
            <person name="Kennedy M."/>
            <person name="Grigoriev I.V."/>
            <person name="Spatafora J.W."/>
        </authorList>
    </citation>
    <scope>NUCLEOTIDE SEQUENCE [LARGE SCALE GENOMIC DNA]</scope>
    <source>
        <strain evidence="2 3">CBS 120377</strain>
    </source>
</reference>
<dbReference type="Proteomes" id="UP000070700">
    <property type="component" value="Unassembled WGS sequence"/>
</dbReference>
<feature type="compositionally biased region" description="Polar residues" evidence="1">
    <location>
        <begin position="56"/>
        <end position="67"/>
    </location>
</feature>
<accession>A0A194XC85</accession>
<protein>
    <submittedName>
        <fullName evidence="2">Uncharacterized protein</fullName>
    </submittedName>
</protein>
<dbReference type="InParanoid" id="A0A194XC85"/>
<keyword evidence="3" id="KW-1185">Reference proteome</keyword>
<evidence type="ECO:0000313" key="3">
    <source>
        <dbReference type="Proteomes" id="UP000070700"/>
    </source>
</evidence>
<dbReference type="GeneID" id="28822790"/>